<evidence type="ECO:0000256" key="2">
    <source>
        <dbReference type="ARBA" id="ARBA00022701"/>
    </source>
</evidence>
<dbReference type="Gene3D" id="1.10.287.600">
    <property type="entry name" value="Helix hairpin bin"/>
    <property type="match status" value="1"/>
</dbReference>
<dbReference type="InterPro" id="IPR004057">
    <property type="entry name" value="Epsilon_tubulin"/>
</dbReference>
<dbReference type="EMBL" id="RRYP01007455">
    <property type="protein sequence ID" value="TNV80488.1"/>
    <property type="molecule type" value="Genomic_DNA"/>
</dbReference>
<comment type="caution">
    <text evidence="9">The sequence shown here is derived from an EMBL/GenBank/DDBJ whole genome shotgun (WGS) entry which is preliminary data.</text>
</comment>
<dbReference type="InterPro" id="IPR003008">
    <property type="entry name" value="Tubulin_FtsZ_GTPase"/>
</dbReference>
<feature type="domain" description="Tubulin/FtsZ GTPase" evidence="7">
    <location>
        <begin position="69"/>
        <end position="270"/>
    </location>
</feature>
<sequence>MREIVTLQVGQCGNQIGYKFWESIAKEHDINPANGQWEGTNEKLIEKASVYFQDIDLSGGSFTSKIGAQSTIVQEKSIRYVPRAVLIDLEPGVLDAIRSSPSIGSFFKPDNFVQAQNGAGNNWSKGYYTEGAEIVEQVLDQVRREVEGTDCLQGFQMMHSLGGGTGSGLGSSLIDKLSQEYPEKIMMNLSVLPGSASSDATSDVVVEPYNTVFSLKSLVESSHMTLPIENQSLYRICTQTLGVQSPTFADVNYLISQSMSNITASLRFPGVANNSDLRKLSTNLIPFPRLHFITQGQAPLVARASSAYVTLDERELTQQLFDPRSFLCEGNPANGRFLTGSLLYRGQSVSIGEVEHQINAMSSKKKAHFVDWIPDRLMTSVCSVSPPHANIPMCGSSLFNSTTISQTFQRILEKYQKMYRKKAFLYQYTQEGMSEDEFHEAQASLEDLISQYQQYQEMQTGEDEEEEDEDMNVGAGAAKQSLSSSLRSFASGSTRPGSSMAGTPLKKGH</sequence>
<evidence type="ECO:0000259" key="8">
    <source>
        <dbReference type="SMART" id="SM00865"/>
    </source>
</evidence>
<dbReference type="PROSITE" id="PS00227">
    <property type="entry name" value="TUBULIN"/>
    <property type="match status" value="1"/>
</dbReference>
<dbReference type="Pfam" id="PF03953">
    <property type="entry name" value="Tubulin_C"/>
    <property type="match status" value="1"/>
</dbReference>
<feature type="region of interest" description="Disordered" evidence="6">
    <location>
        <begin position="455"/>
        <end position="509"/>
    </location>
</feature>
<dbReference type="GO" id="GO:0007017">
    <property type="term" value="P:microtubule-based process"/>
    <property type="evidence" value="ECO:0007669"/>
    <property type="project" value="InterPro"/>
</dbReference>
<dbReference type="PRINTS" id="PR01161">
    <property type="entry name" value="TUBULIN"/>
</dbReference>
<keyword evidence="10" id="KW-1185">Reference proteome</keyword>
<dbReference type="SMART" id="SM00864">
    <property type="entry name" value="Tubulin"/>
    <property type="match status" value="1"/>
</dbReference>
<evidence type="ECO:0008006" key="11">
    <source>
        <dbReference type="Google" id="ProtNLM"/>
    </source>
</evidence>
<dbReference type="InterPro" id="IPR037103">
    <property type="entry name" value="Tubulin/FtsZ-like_C"/>
</dbReference>
<dbReference type="InterPro" id="IPR008280">
    <property type="entry name" value="Tub_FtsZ_C"/>
</dbReference>
<name>A0A8J8NSW9_HALGN</name>
<dbReference type="CDD" id="cd02187">
    <property type="entry name" value="beta_tubulin"/>
    <property type="match status" value="1"/>
</dbReference>
<dbReference type="InterPro" id="IPR023123">
    <property type="entry name" value="Tubulin_C"/>
</dbReference>
<evidence type="ECO:0000256" key="4">
    <source>
        <dbReference type="ARBA" id="ARBA00023134"/>
    </source>
</evidence>
<evidence type="ECO:0000256" key="5">
    <source>
        <dbReference type="RuleBase" id="RU000352"/>
    </source>
</evidence>
<dbReference type="Proteomes" id="UP000785679">
    <property type="component" value="Unassembled WGS sequence"/>
</dbReference>
<gene>
    <name evidence="9" type="ORF">FGO68_gene9513</name>
</gene>
<evidence type="ECO:0000259" key="7">
    <source>
        <dbReference type="SMART" id="SM00864"/>
    </source>
</evidence>
<keyword evidence="2 5" id="KW-0493">Microtubule</keyword>
<evidence type="ECO:0000313" key="9">
    <source>
        <dbReference type="EMBL" id="TNV80488.1"/>
    </source>
</evidence>
<dbReference type="PRINTS" id="PR01519">
    <property type="entry name" value="EPSLNTUBULIN"/>
</dbReference>
<organism evidence="9 10">
    <name type="scientific">Halteria grandinella</name>
    <dbReference type="NCBI Taxonomy" id="5974"/>
    <lineage>
        <taxon>Eukaryota</taxon>
        <taxon>Sar</taxon>
        <taxon>Alveolata</taxon>
        <taxon>Ciliophora</taxon>
        <taxon>Intramacronucleata</taxon>
        <taxon>Spirotrichea</taxon>
        <taxon>Stichotrichia</taxon>
        <taxon>Sporadotrichida</taxon>
        <taxon>Halteriidae</taxon>
        <taxon>Halteria</taxon>
    </lineage>
</organism>
<protein>
    <recommendedName>
        <fullName evidence="11">Tubulin beta chain</fullName>
    </recommendedName>
</protein>
<dbReference type="Gene3D" id="3.30.1330.20">
    <property type="entry name" value="Tubulin/FtsZ, C-terminal domain"/>
    <property type="match status" value="1"/>
</dbReference>
<reference evidence="9" key="1">
    <citation type="submission" date="2019-06" db="EMBL/GenBank/DDBJ databases">
        <authorList>
            <person name="Zheng W."/>
        </authorList>
    </citation>
    <scope>NUCLEOTIDE SEQUENCE</scope>
    <source>
        <strain evidence="9">QDHG01</strain>
    </source>
</reference>
<dbReference type="SUPFAM" id="SSF55307">
    <property type="entry name" value="Tubulin C-terminal domain-like"/>
    <property type="match status" value="1"/>
</dbReference>
<accession>A0A8J8NSW9</accession>
<dbReference type="InterPro" id="IPR018316">
    <property type="entry name" value="Tubulin/FtsZ_2-layer-sand-dom"/>
</dbReference>
<dbReference type="PANTHER" id="PTHR11588">
    <property type="entry name" value="TUBULIN"/>
    <property type="match status" value="1"/>
</dbReference>
<dbReference type="GO" id="GO:0005874">
    <property type="term" value="C:microtubule"/>
    <property type="evidence" value="ECO:0007669"/>
    <property type="project" value="UniProtKB-KW"/>
</dbReference>
<evidence type="ECO:0000313" key="10">
    <source>
        <dbReference type="Proteomes" id="UP000785679"/>
    </source>
</evidence>
<dbReference type="AlphaFoldDB" id="A0A8J8NSW9"/>
<dbReference type="SUPFAM" id="SSF52490">
    <property type="entry name" value="Tubulin nucleotide-binding domain-like"/>
    <property type="match status" value="1"/>
</dbReference>
<keyword evidence="4 5" id="KW-0342">GTP-binding</keyword>
<dbReference type="GO" id="GO:0005525">
    <property type="term" value="F:GTP binding"/>
    <property type="evidence" value="ECO:0007669"/>
    <property type="project" value="UniProtKB-UniRule"/>
</dbReference>
<keyword evidence="3 5" id="KW-0547">Nucleotide-binding</keyword>
<evidence type="ECO:0000256" key="6">
    <source>
        <dbReference type="SAM" id="MobiDB-lite"/>
    </source>
</evidence>
<evidence type="ECO:0000256" key="3">
    <source>
        <dbReference type="ARBA" id="ARBA00022741"/>
    </source>
</evidence>
<dbReference type="Pfam" id="PF00091">
    <property type="entry name" value="Tubulin"/>
    <property type="match status" value="1"/>
</dbReference>
<comment type="similarity">
    <text evidence="1 5">Belongs to the tubulin family.</text>
</comment>
<proteinExistence type="inferred from homology"/>
<feature type="compositionally biased region" description="Acidic residues" evidence="6">
    <location>
        <begin position="460"/>
        <end position="471"/>
    </location>
</feature>
<dbReference type="OrthoDB" id="10425285at2759"/>
<dbReference type="Gene3D" id="3.40.50.1440">
    <property type="entry name" value="Tubulin/FtsZ, GTPase domain"/>
    <property type="match status" value="1"/>
</dbReference>
<dbReference type="InterPro" id="IPR036525">
    <property type="entry name" value="Tubulin/FtsZ_GTPase_sf"/>
</dbReference>
<dbReference type="InterPro" id="IPR017975">
    <property type="entry name" value="Tubulin_CS"/>
</dbReference>
<dbReference type="InterPro" id="IPR000217">
    <property type="entry name" value="Tubulin"/>
</dbReference>
<feature type="domain" description="Tubulin/FtsZ 2-layer sandwich" evidence="8">
    <location>
        <begin position="274"/>
        <end position="413"/>
    </location>
</feature>
<dbReference type="InterPro" id="IPR013838">
    <property type="entry name" value="Beta-tubulin_BS"/>
</dbReference>
<feature type="compositionally biased region" description="Low complexity" evidence="6">
    <location>
        <begin position="481"/>
        <end position="493"/>
    </location>
</feature>
<dbReference type="SMART" id="SM00865">
    <property type="entry name" value="Tubulin_C"/>
    <property type="match status" value="1"/>
</dbReference>
<dbReference type="PROSITE" id="PS00228">
    <property type="entry name" value="TUBULIN_B_AUTOREG"/>
    <property type="match status" value="1"/>
</dbReference>
<evidence type="ECO:0000256" key="1">
    <source>
        <dbReference type="ARBA" id="ARBA00009636"/>
    </source>
</evidence>